<dbReference type="Proteomes" id="UP000095463">
    <property type="component" value="Unassembled WGS sequence"/>
</dbReference>
<dbReference type="GO" id="GO:0005975">
    <property type="term" value="P:carbohydrate metabolic process"/>
    <property type="evidence" value="ECO:0007669"/>
    <property type="project" value="InterPro"/>
</dbReference>
<accession>A0A1E5XTS6</accession>
<name>A0A1E5XTS6_9HYPH</name>
<organism evidence="1 2">
    <name type="scientific">Devosia insulae DS-56</name>
    <dbReference type="NCBI Taxonomy" id="1116389"/>
    <lineage>
        <taxon>Bacteria</taxon>
        <taxon>Pseudomonadati</taxon>
        <taxon>Pseudomonadota</taxon>
        <taxon>Alphaproteobacteria</taxon>
        <taxon>Hyphomicrobiales</taxon>
        <taxon>Devosiaceae</taxon>
        <taxon>Devosia</taxon>
    </lineage>
</organism>
<evidence type="ECO:0000313" key="1">
    <source>
        <dbReference type="EMBL" id="OEO31966.1"/>
    </source>
</evidence>
<protein>
    <submittedName>
        <fullName evidence="1">Uncharacterized protein</fullName>
    </submittedName>
</protein>
<dbReference type="SUPFAM" id="SSF48208">
    <property type="entry name" value="Six-hairpin glycosidases"/>
    <property type="match status" value="1"/>
</dbReference>
<proteinExistence type="predicted"/>
<dbReference type="EMBL" id="LAJE02000107">
    <property type="protein sequence ID" value="OEO31966.1"/>
    <property type="molecule type" value="Genomic_DNA"/>
</dbReference>
<keyword evidence="2" id="KW-1185">Reference proteome</keyword>
<comment type="caution">
    <text evidence="1">The sequence shown here is derived from an EMBL/GenBank/DDBJ whole genome shotgun (WGS) entry which is preliminary data.</text>
</comment>
<sequence length="552" mass="61272">MDAGADVRTTLRAALADALDGDAALPRFSKTLGSVVVATSRRRGQIRQRICVAGDTLAVVLDKTIDELDLADGQTDTVELNFCHSLRPVPADLNSGRLDNNQAGILGVALLEGGQLHSLFAPTELIASNRSPKRAIASLLESDGLTADALAVGAITAATFKSEQYLCRLTPGGADVRSLFRAARPIELVPMDQRAVAELAGGMSRWMLNQVQPDGRTVYKYWPSRGTEADGDNTIRQAMATICLGRIAARTADPDARDRADRNLDHLLATYYREEGDYGLAIEEEKVKLGGVALMALAILESPNRNRHAEALTRLTATINHLHNADGSFRTFYAPADRNDCQNFYPGETLLFWAYALKAGLPGVTVDAYMRAFRYYRGWFRADSNPAFVPWHTQAHFVMRELVDEPELDGFIFEMNDWLLSMQQWDSAPYADLLGRFYDPERPHLGPPHASATGVYLEGLIDAFELARLYDDKPRQASYRTAILRGARSLARLQFKTDDDMFYIGQRQRVEGGIRTETYNNEIRVDNVQHGLMGLHRVLERFTAADYAQPDT</sequence>
<dbReference type="AlphaFoldDB" id="A0A1E5XTS6"/>
<reference evidence="1 2" key="1">
    <citation type="journal article" date="2015" name="Genome Announc.">
        <title>Genome Assemblies of Three Soil-Associated Devosia species: D. insulae, D. limi, and D. soli.</title>
        <authorList>
            <person name="Hassan Y.I."/>
            <person name="Lepp D."/>
            <person name="Zhou T."/>
        </authorList>
    </citation>
    <scope>NUCLEOTIDE SEQUENCE [LARGE SCALE GENOMIC DNA]</scope>
    <source>
        <strain evidence="1 2">DS-56</strain>
    </source>
</reference>
<gene>
    <name evidence="1" type="ORF">VW23_013770</name>
</gene>
<evidence type="ECO:0000313" key="2">
    <source>
        <dbReference type="Proteomes" id="UP000095463"/>
    </source>
</evidence>
<dbReference type="InterPro" id="IPR008928">
    <property type="entry name" value="6-hairpin_glycosidase_sf"/>
</dbReference>